<dbReference type="InterPro" id="IPR001387">
    <property type="entry name" value="Cro/C1-type_HTH"/>
</dbReference>
<evidence type="ECO:0000313" key="2">
    <source>
        <dbReference type="Proteomes" id="UP000176593"/>
    </source>
</evidence>
<evidence type="ECO:0000313" key="1">
    <source>
        <dbReference type="EMBL" id="OGL87082.1"/>
    </source>
</evidence>
<organism evidence="1 2">
    <name type="scientific">Candidatus Uhrbacteria bacterium RIFCSPLOWO2_02_FULL_48_18</name>
    <dbReference type="NCBI Taxonomy" id="1802408"/>
    <lineage>
        <taxon>Bacteria</taxon>
        <taxon>Candidatus Uhriibacteriota</taxon>
    </lineage>
</organism>
<sequence>MRRLNGELLRAALKARGWKNEDLVSELKAKRYHVGGVHIVQKWLKGKNQPSAERIELIEATIGFVICDKLKPRRQLGKPAPTEQVVFA</sequence>
<evidence type="ECO:0008006" key="3">
    <source>
        <dbReference type="Google" id="ProtNLM"/>
    </source>
</evidence>
<dbReference type="EMBL" id="MGEQ01000003">
    <property type="protein sequence ID" value="OGL87082.1"/>
    <property type="molecule type" value="Genomic_DNA"/>
</dbReference>
<accession>A0A1F7V973</accession>
<name>A0A1F7V973_9BACT</name>
<proteinExistence type="predicted"/>
<dbReference type="CDD" id="cd00093">
    <property type="entry name" value="HTH_XRE"/>
    <property type="match status" value="1"/>
</dbReference>
<dbReference type="Proteomes" id="UP000176593">
    <property type="component" value="Unassembled WGS sequence"/>
</dbReference>
<comment type="caution">
    <text evidence="1">The sequence shown here is derived from an EMBL/GenBank/DDBJ whole genome shotgun (WGS) entry which is preliminary data.</text>
</comment>
<protein>
    <recommendedName>
        <fullName evidence="3">HTH cro/C1-type domain-containing protein</fullName>
    </recommendedName>
</protein>
<gene>
    <name evidence="1" type="ORF">A3I41_04020</name>
</gene>
<reference evidence="1 2" key="1">
    <citation type="journal article" date="2016" name="Nat. Commun.">
        <title>Thousands of microbial genomes shed light on interconnected biogeochemical processes in an aquifer system.</title>
        <authorList>
            <person name="Anantharaman K."/>
            <person name="Brown C.T."/>
            <person name="Hug L.A."/>
            <person name="Sharon I."/>
            <person name="Castelle C.J."/>
            <person name="Probst A.J."/>
            <person name="Thomas B.C."/>
            <person name="Singh A."/>
            <person name="Wilkins M.J."/>
            <person name="Karaoz U."/>
            <person name="Brodie E.L."/>
            <person name="Williams K.H."/>
            <person name="Hubbard S.S."/>
            <person name="Banfield J.F."/>
        </authorList>
    </citation>
    <scope>NUCLEOTIDE SEQUENCE [LARGE SCALE GENOMIC DNA]</scope>
</reference>
<dbReference type="AlphaFoldDB" id="A0A1F7V973"/>